<sequence>MFDHQIHGLRAAELRREAERERLAREAVAARRRQRGKERDGRRQGEDRGRPAGAREGRTGRGPGRGSRTV</sequence>
<feature type="compositionally biased region" description="Gly residues" evidence="1">
    <location>
        <begin position="60"/>
        <end position="70"/>
    </location>
</feature>
<dbReference type="RefSeq" id="WP_344328423.1">
    <property type="nucleotide sequence ID" value="NZ_BAAASZ010000051.1"/>
</dbReference>
<gene>
    <name evidence="2" type="ORF">GCM10010405_55630</name>
</gene>
<accession>A0ABN3KKL8</accession>
<organism evidence="2 3">
    <name type="scientific">Streptomyces macrosporus</name>
    <dbReference type="NCBI Taxonomy" id="44032"/>
    <lineage>
        <taxon>Bacteria</taxon>
        <taxon>Bacillati</taxon>
        <taxon>Actinomycetota</taxon>
        <taxon>Actinomycetes</taxon>
        <taxon>Kitasatosporales</taxon>
        <taxon>Streptomycetaceae</taxon>
        <taxon>Streptomyces</taxon>
    </lineage>
</organism>
<proteinExistence type="predicted"/>
<dbReference type="EMBL" id="BAAASZ010000051">
    <property type="protein sequence ID" value="GAA2464146.1"/>
    <property type="molecule type" value="Genomic_DNA"/>
</dbReference>
<feature type="region of interest" description="Disordered" evidence="1">
    <location>
        <begin position="21"/>
        <end position="70"/>
    </location>
</feature>
<dbReference type="Proteomes" id="UP001501638">
    <property type="component" value="Unassembled WGS sequence"/>
</dbReference>
<evidence type="ECO:0000256" key="1">
    <source>
        <dbReference type="SAM" id="MobiDB-lite"/>
    </source>
</evidence>
<protein>
    <submittedName>
        <fullName evidence="2">Uncharacterized protein</fullName>
    </submittedName>
</protein>
<keyword evidence="3" id="KW-1185">Reference proteome</keyword>
<reference evidence="2 3" key="1">
    <citation type="journal article" date="2019" name="Int. J. Syst. Evol. Microbiol.">
        <title>The Global Catalogue of Microorganisms (GCM) 10K type strain sequencing project: providing services to taxonomists for standard genome sequencing and annotation.</title>
        <authorList>
            <consortium name="The Broad Institute Genomics Platform"/>
            <consortium name="The Broad Institute Genome Sequencing Center for Infectious Disease"/>
            <person name="Wu L."/>
            <person name="Ma J."/>
        </authorList>
    </citation>
    <scope>NUCLEOTIDE SEQUENCE [LARGE SCALE GENOMIC DNA]</scope>
    <source>
        <strain evidence="2 3">JCM 6305</strain>
    </source>
</reference>
<evidence type="ECO:0000313" key="3">
    <source>
        <dbReference type="Proteomes" id="UP001501638"/>
    </source>
</evidence>
<comment type="caution">
    <text evidence="2">The sequence shown here is derived from an EMBL/GenBank/DDBJ whole genome shotgun (WGS) entry which is preliminary data.</text>
</comment>
<feature type="compositionally biased region" description="Basic and acidic residues" evidence="1">
    <location>
        <begin position="37"/>
        <end position="59"/>
    </location>
</feature>
<name>A0ABN3KKL8_9ACTN</name>
<evidence type="ECO:0000313" key="2">
    <source>
        <dbReference type="EMBL" id="GAA2464146.1"/>
    </source>
</evidence>